<gene>
    <name evidence="1" type="ORF">BJ875DRAFT_442663</name>
</gene>
<protein>
    <submittedName>
        <fullName evidence="1">Uncharacterized protein</fullName>
    </submittedName>
</protein>
<reference evidence="1" key="1">
    <citation type="journal article" date="2021" name="IMA Fungus">
        <title>Genomic characterization of three marine fungi, including Emericellopsis atlantica sp. nov. with signatures of a generalist lifestyle and marine biomass degradation.</title>
        <authorList>
            <person name="Hagestad O.C."/>
            <person name="Hou L."/>
            <person name="Andersen J.H."/>
            <person name="Hansen E.H."/>
            <person name="Altermark B."/>
            <person name="Li C."/>
            <person name="Kuhnert E."/>
            <person name="Cox R.J."/>
            <person name="Crous P.W."/>
            <person name="Spatafora J.W."/>
            <person name="Lail K."/>
            <person name="Amirebrahimi M."/>
            <person name="Lipzen A."/>
            <person name="Pangilinan J."/>
            <person name="Andreopoulos W."/>
            <person name="Hayes R.D."/>
            <person name="Ng V."/>
            <person name="Grigoriev I.V."/>
            <person name="Jackson S.A."/>
            <person name="Sutton T.D.S."/>
            <person name="Dobson A.D.W."/>
            <person name="Rama T."/>
        </authorList>
    </citation>
    <scope>NUCLEOTIDE SEQUENCE</scope>
    <source>
        <strain evidence="1">TRa018bII</strain>
    </source>
</reference>
<organism evidence="1 2">
    <name type="scientific">Amylocarpus encephaloides</name>
    <dbReference type="NCBI Taxonomy" id="45428"/>
    <lineage>
        <taxon>Eukaryota</taxon>
        <taxon>Fungi</taxon>
        <taxon>Dikarya</taxon>
        <taxon>Ascomycota</taxon>
        <taxon>Pezizomycotina</taxon>
        <taxon>Leotiomycetes</taxon>
        <taxon>Helotiales</taxon>
        <taxon>Helotiales incertae sedis</taxon>
        <taxon>Amylocarpus</taxon>
    </lineage>
</organism>
<evidence type="ECO:0000313" key="1">
    <source>
        <dbReference type="EMBL" id="KAG9232977.1"/>
    </source>
</evidence>
<evidence type="ECO:0000313" key="2">
    <source>
        <dbReference type="Proteomes" id="UP000824998"/>
    </source>
</evidence>
<name>A0A9P8C4B4_9HELO</name>
<dbReference type="AlphaFoldDB" id="A0A9P8C4B4"/>
<keyword evidence="2" id="KW-1185">Reference proteome</keyword>
<dbReference type="Proteomes" id="UP000824998">
    <property type="component" value="Unassembled WGS sequence"/>
</dbReference>
<dbReference type="EMBL" id="MU251521">
    <property type="protein sequence ID" value="KAG9232977.1"/>
    <property type="molecule type" value="Genomic_DNA"/>
</dbReference>
<proteinExistence type="predicted"/>
<accession>A0A9P8C4B4</accession>
<comment type="caution">
    <text evidence="1">The sequence shown here is derived from an EMBL/GenBank/DDBJ whole genome shotgun (WGS) entry which is preliminary data.</text>
</comment>
<sequence length="246" mass="28162">MATWQSSPDGPVQVEPKPKDLDTIDYSVPASYDILVRPFSAVLVRRKHWATFMGLTLPPKNYEYQNHGAVLLASSRKPEFRTTADTKTQQCYLPKDPELEDFFIYQVSQMVFDIIKTILPSVRWFAFMARIGCEKEAHENPMVLTIHIELPVFDARIDGKVASSIVDSVLSEISRNNWQGEQIWVNVACNKYDESSILETDKSVDEHYTVMTTDGLGDSTADRSYGCYGHRDVRSEALEKRIMRWN</sequence>